<proteinExistence type="predicted"/>
<gene>
    <name evidence="1" type="ORF">GJV85_08780</name>
</gene>
<dbReference type="RefSeq" id="WP_207561019.1">
    <property type="nucleotide sequence ID" value="NZ_CP046072.1"/>
</dbReference>
<evidence type="ECO:0000313" key="2">
    <source>
        <dbReference type="Proteomes" id="UP000671852"/>
    </source>
</evidence>
<sequence>MLDIRAIVYFDKQMNPNGGWGNEDNCLYLNLKSFGRDWGEFNNSYDFIEHSPCMLDNRCDIPVDEFLSMVGSTHEEAYQKLLQIMPHLKSRQPLQQSVVLKFYEELKINTIKKVTLQLWET</sequence>
<dbReference type="KEGG" id="saqt:GJV85_08780"/>
<evidence type="ECO:0000313" key="1">
    <source>
        <dbReference type="EMBL" id="QSZ42202.1"/>
    </source>
</evidence>
<dbReference type="AlphaFoldDB" id="A0A975GD45"/>
<accession>A0A975GD45</accession>
<reference evidence="1" key="1">
    <citation type="submission" date="2019-11" db="EMBL/GenBank/DDBJ databases">
        <authorList>
            <person name="Kojima H."/>
        </authorList>
    </citation>
    <scope>NUCLEOTIDE SEQUENCE</scope>
    <source>
        <strain evidence="1">H1576</strain>
    </source>
</reference>
<keyword evidence="2" id="KW-1185">Reference proteome</keyword>
<dbReference type="EMBL" id="CP046072">
    <property type="protein sequence ID" value="QSZ42202.1"/>
    <property type="molecule type" value="Genomic_DNA"/>
</dbReference>
<organism evidence="1 2">
    <name type="scientific">Sulfurimonas aquatica</name>
    <dbReference type="NCBI Taxonomy" id="2672570"/>
    <lineage>
        <taxon>Bacteria</taxon>
        <taxon>Pseudomonadati</taxon>
        <taxon>Campylobacterota</taxon>
        <taxon>Epsilonproteobacteria</taxon>
        <taxon>Campylobacterales</taxon>
        <taxon>Sulfurimonadaceae</taxon>
        <taxon>Sulfurimonas</taxon>
    </lineage>
</organism>
<dbReference type="Proteomes" id="UP000671852">
    <property type="component" value="Chromosome"/>
</dbReference>
<name>A0A975GD45_9BACT</name>
<reference evidence="1" key="2">
    <citation type="submission" date="2021-04" db="EMBL/GenBank/DDBJ databases">
        <title>Isolation and characterization of a novel species of the genus Sulfurimonas.</title>
        <authorList>
            <person name="Fukui M."/>
        </authorList>
    </citation>
    <scope>NUCLEOTIDE SEQUENCE</scope>
    <source>
        <strain evidence="1">H1576</strain>
    </source>
</reference>
<protein>
    <submittedName>
        <fullName evidence="1">Uncharacterized protein</fullName>
    </submittedName>
</protein>